<gene>
    <name evidence="1" type="ORF">SCALOS_LOCUS7595</name>
</gene>
<feature type="non-terminal residue" evidence="1">
    <location>
        <position position="1"/>
    </location>
</feature>
<organism evidence="1 2">
    <name type="scientific">Scutellospora calospora</name>
    <dbReference type="NCBI Taxonomy" id="85575"/>
    <lineage>
        <taxon>Eukaryota</taxon>
        <taxon>Fungi</taxon>
        <taxon>Fungi incertae sedis</taxon>
        <taxon>Mucoromycota</taxon>
        <taxon>Glomeromycotina</taxon>
        <taxon>Glomeromycetes</taxon>
        <taxon>Diversisporales</taxon>
        <taxon>Gigasporaceae</taxon>
        <taxon>Scutellospora</taxon>
    </lineage>
</organism>
<evidence type="ECO:0000313" key="1">
    <source>
        <dbReference type="EMBL" id="CAG8619282.1"/>
    </source>
</evidence>
<evidence type="ECO:0000313" key="2">
    <source>
        <dbReference type="Proteomes" id="UP000789860"/>
    </source>
</evidence>
<reference evidence="1" key="1">
    <citation type="submission" date="2021-06" db="EMBL/GenBank/DDBJ databases">
        <authorList>
            <person name="Kallberg Y."/>
            <person name="Tangrot J."/>
            <person name="Rosling A."/>
        </authorList>
    </citation>
    <scope>NUCLEOTIDE SEQUENCE</scope>
    <source>
        <strain evidence="1">AU212A</strain>
    </source>
</reference>
<keyword evidence="2" id="KW-1185">Reference proteome</keyword>
<name>A0ACA9N228_9GLOM</name>
<sequence>DGITFDVPSTTVAGTIYIVDPTIGTCSCFVSISGSPCKHQAAIALKFQEGTSNFIDTFTIDDRMNYFYIATGLLIQERSFYASLYSRTNATSNDNMVDQLKVQESAISECISKETNSNEELNRIESMTSFFHEIENDIKQNAQLLLAFEKFQKGYFAAKNLSENNGTKIPVQVASVQRRKRGASHSTKRKASGRKPLESKENEDPYEMQSRKKRKTIRKLYNLAKNIDDKAN</sequence>
<accession>A0ACA9N228</accession>
<protein>
    <submittedName>
        <fullName evidence="1">4414_t:CDS:1</fullName>
    </submittedName>
</protein>
<proteinExistence type="predicted"/>
<comment type="caution">
    <text evidence="1">The sequence shown here is derived from an EMBL/GenBank/DDBJ whole genome shotgun (WGS) entry which is preliminary data.</text>
</comment>
<dbReference type="Proteomes" id="UP000789860">
    <property type="component" value="Unassembled WGS sequence"/>
</dbReference>
<dbReference type="EMBL" id="CAJVPM010017310">
    <property type="protein sequence ID" value="CAG8619282.1"/>
    <property type="molecule type" value="Genomic_DNA"/>
</dbReference>